<dbReference type="EMBL" id="JBHYPX010000003">
    <property type="protein sequence ID" value="MFE1350958.1"/>
    <property type="molecule type" value="Genomic_DNA"/>
</dbReference>
<dbReference type="Proteomes" id="UP001599542">
    <property type="component" value="Unassembled WGS sequence"/>
</dbReference>
<keyword evidence="2" id="KW-0812">Transmembrane</keyword>
<feature type="compositionally biased region" description="Basic and acidic residues" evidence="1">
    <location>
        <begin position="393"/>
        <end position="404"/>
    </location>
</feature>
<keyword evidence="2" id="KW-1133">Transmembrane helix</keyword>
<keyword evidence="2" id="KW-0472">Membrane</keyword>
<feature type="transmembrane region" description="Helical" evidence="2">
    <location>
        <begin position="21"/>
        <end position="40"/>
    </location>
</feature>
<evidence type="ECO:0000256" key="1">
    <source>
        <dbReference type="SAM" id="MobiDB-lite"/>
    </source>
</evidence>
<feature type="transmembrane region" description="Helical" evidence="2">
    <location>
        <begin position="187"/>
        <end position="211"/>
    </location>
</feature>
<reference evidence="3 4" key="1">
    <citation type="submission" date="2024-09" db="EMBL/GenBank/DDBJ databases">
        <title>The Natural Products Discovery Center: Release of the First 8490 Sequenced Strains for Exploring Actinobacteria Biosynthetic Diversity.</title>
        <authorList>
            <person name="Kalkreuter E."/>
            <person name="Kautsar S.A."/>
            <person name="Yang D."/>
            <person name="Bader C.D."/>
            <person name="Teijaro C.N."/>
            <person name="Fluegel L."/>
            <person name="Davis C.M."/>
            <person name="Simpson J.R."/>
            <person name="Lauterbach L."/>
            <person name="Steele A.D."/>
            <person name="Gui C."/>
            <person name="Meng S."/>
            <person name="Li G."/>
            <person name="Viehrig K."/>
            <person name="Ye F."/>
            <person name="Su P."/>
            <person name="Kiefer A.F."/>
            <person name="Nichols A."/>
            <person name="Cepeda A.J."/>
            <person name="Yan W."/>
            <person name="Fan B."/>
            <person name="Jiang Y."/>
            <person name="Adhikari A."/>
            <person name="Zheng C.-J."/>
            <person name="Schuster L."/>
            <person name="Cowan T.M."/>
            <person name="Smanski M.J."/>
            <person name="Chevrette M.G."/>
            <person name="De Carvalho L.P.S."/>
            <person name="Shen B."/>
        </authorList>
    </citation>
    <scope>NUCLEOTIDE SEQUENCE [LARGE SCALE GENOMIC DNA]</scope>
    <source>
        <strain evidence="3 4">NPDC058753</strain>
    </source>
</reference>
<dbReference type="PANTHER" id="PTHR36840:SF1">
    <property type="entry name" value="BLL5714 PROTEIN"/>
    <property type="match status" value="1"/>
</dbReference>
<feature type="transmembrane region" description="Helical" evidence="2">
    <location>
        <begin position="106"/>
        <end position="125"/>
    </location>
</feature>
<feature type="transmembrane region" description="Helical" evidence="2">
    <location>
        <begin position="132"/>
        <end position="152"/>
    </location>
</feature>
<dbReference type="RefSeq" id="WP_380315983.1">
    <property type="nucleotide sequence ID" value="NZ_JBHYPW010000002.1"/>
</dbReference>
<feature type="transmembrane region" description="Helical" evidence="2">
    <location>
        <begin position="261"/>
        <end position="280"/>
    </location>
</feature>
<evidence type="ECO:0000313" key="4">
    <source>
        <dbReference type="Proteomes" id="UP001599542"/>
    </source>
</evidence>
<organism evidence="3 4">
    <name type="scientific">Kitasatospora phosalacinea</name>
    <dbReference type="NCBI Taxonomy" id="2065"/>
    <lineage>
        <taxon>Bacteria</taxon>
        <taxon>Bacillati</taxon>
        <taxon>Actinomycetota</taxon>
        <taxon>Actinomycetes</taxon>
        <taxon>Kitasatosporales</taxon>
        <taxon>Streptomycetaceae</taxon>
        <taxon>Kitasatospora</taxon>
    </lineage>
</organism>
<dbReference type="PANTHER" id="PTHR36840">
    <property type="entry name" value="BLL5714 PROTEIN"/>
    <property type="match status" value="1"/>
</dbReference>
<proteinExistence type="predicted"/>
<feature type="transmembrane region" description="Helical" evidence="2">
    <location>
        <begin position="158"/>
        <end position="175"/>
    </location>
</feature>
<dbReference type="InterPro" id="IPR010640">
    <property type="entry name" value="Low_temperature_requirement_A"/>
</dbReference>
<keyword evidence="4" id="KW-1185">Reference proteome</keyword>
<sequence length="414" mass="43899">MTDRELAPTGDGELRASPLELFFDLVFVFVITQLTASLAHHLTPGGLARVLVMLAVIWWMYDAYIWVANAVPPRTHGRRGLMLLGMGCFLVIALSVPRAFDGGGEVFGWAYLLVIAVHTGMFATAGVRPGAVARMGALNLLGAGLVITGGYLRGGPELLLWTAAFGLQLVIPYLVDLPRFQLRSDHFVERHGLVVIVAFGESVIAIGVGIGETELTAAPTATAMLALAVCVGLWWAYFGADDEEKAVRAMARLDDARRNLAAIKVYNLGHYALLLAVILFATGAKTATAHPTSAIHLPEALALSGGTALFLCANTGIRRTLALGPTRLRLLTAALVLATTPLGTQLNPLTQLASTTALLALLFHTEARRQPAVDALAAEQPSAAEHGPRGLRHHDSDELGDRRPPVALAADEAG</sequence>
<name>A0ABW6GE50_9ACTN</name>
<accession>A0ABW6GE50</accession>
<dbReference type="Pfam" id="PF06772">
    <property type="entry name" value="LtrA"/>
    <property type="match status" value="1"/>
</dbReference>
<feature type="region of interest" description="Disordered" evidence="1">
    <location>
        <begin position="373"/>
        <end position="414"/>
    </location>
</feature>
<feature type="transmembrane region" description="Helical" evidence="2">
    <location>
        <begin position="300"/>
        <end position="317"/>
    </location>
</feature>
<evidence type="ECO:0000313" key="3">
    <source>
        <dbReference type="EMBL" id="MFE1350958.1"/>
    </source>
</evidence>
<evidence type="ECO:0000256" key="2">
    <source>
        <dbReference type="SAM" id="Phobius"/>
    </source>
</evidence>
<feature type="transmembrane region" description="Helical" evidence="2">
    <location>
        <begin position="217"/>
        <end position="240"/>
    </location>
</feature>
<comment type="caution">
    <text evidence="3">The sequence shown here is derived from an EMBL/GenBank/DDBJ whole genome shotgun (WGS) entry which is preliminary data.</text>
</comment>
<gene>
    <name evidence="3" type="ORF">ACFW6T_03095</name>
</gene>
<feature type="transmembrane region" description="Helical" evidence="2">
    <location>
        <begin position="46"/>
        <end position="68"/>
    </location>
</feature>
<protein>
    <submittedName>
        <fullName evidence="3">Low temperature requirement protein A</fullName>
    </submittedName>
</protein>
<feature type="transmembrane region" description="Helical" evidence="2">
    <location>
        <begin position="80"/>
        <end position="100"/>
    </location>
</feature>